<dbReference type="Pfam" id="PF00560">
    <property type="entry name" value="LRR_1"/>
    <property type="match status" value="2"/>
</dbReference>
<dbReference type="InterPro" id="IPR003591">
    <property type="entry name" value="Leu-rich_rpt_typical-subtyp"/>
</dbReference>
<dbReference type="InterPro" id="IPR032675">
    <property type="entry name" value="LRR_dom_sf"/>
</dbReference>
<evidence type="ECO:0000256" key="2">
    <source>
        <dbReference type="ARBA" id="ARBA00022737"/>
    </source>
</evidence>
<evidence type="ECO:0000313" key="3">
    <source>
        <dbReference type="EMBL" id="ACI90366.1"/>
    </source>
</evidence>
<evidence type="ECO:0008006" key="4">
    <source>
        <dbReference type="Google" id="ProtNLM"/>
    </source>
</evidence>
<dbReference type="AlphaFoldDB" id="B6S346"/>
<dbReference type="Pfam" id="PF13855">
    <property type="entry name" value="LRR_8"/>
    <property type="match status" value="1"/>
</dbReference>
<dbReference type="SMART" id="SM00369">
    <property type="entry name" value="LRR_TYP"/>
    <property type="match status" value="5"/>
</dbReference>
<organism evidence="3">
    <name type="scientific">Philodina roseola</name>
    <name type="common">Rotifer</name>
    <dbReference type="NCBI Taxonomy" id="96448"/>
    <lineage>
        <taxon>Eukaryota</taxon>
        <taxon>Metazoa</taxon>
        <taxon>Spiralia</taxon>
        <taxon>Gnathifera</taxon>
        <taxon>Rotifera</taxon>
        <taxon>Eurotatoria</taxon>
        <taxon>Bdelloidea</taxon>
        <taxon>Philodinida</taxon>
        <taxon>Philodinidae</taxon>
        <taxon>Philodina</taxon>
    </lineage>
</organism>
<sequence>MTRHFFLLRICSLPLARRRRKSSTSTFISIIYERTNERLSSSPHPVVELTLFFSSVTWNQFNIYKKNRFSLLSDRNREKESMATAALTTMDEFDDEQDYDLDDEMRSEEKKKKNNASEILDLTNRNFSENNLDDLLKSISNPQKITSIQLNSSALVSLPQDIERFQSLITVELSNNRLGQLPCELAKLKNLKHLHLKNNFLNDFSLPKEFEQLNQLEVINLGGNRFKQFPYQLFRLTNLKEIYLGSNQIGSLPDFFQNFLNDVIVVFLFLSLLKSGNSLSRWKSYRLLTGIDRLDAFADQLTRLKSLSLHNNHFSALPSDIIRLDLQELSLRNNPLVVRFVRDLTYDVPSLKELAGRTIKLHQLNYNDRMLPKSLVEYLNNAKSCLNPKCQGVYFDTCHKNIKFVDFCGKFYLPLMQFLCSPTCTSTSNASPENSTKSDDMNSKFKKVLLG</sequence>
<dbReference type="Gene3D" id="3.80.10.10">
    <property type="entry name" value="Ribonuclease Inhibitor"/>
    <property type="match status" value="2"/>
</dbReference>
<protein>
    <recommendedName>
        <fullName evidence="4">Leucine-rich repeat-containing protein 58</fullName>
    </recommendedName>
</protein>
<evidence type="ECO:0000256" key="1">
    <source>
        <dbReference type="ARBA" id="ARBA00022614"/>
    </source>
</evidence>
<dbReference type="PANTHER" id="PTHR48051">
    <property type="match status" value="1"/>
</dbReference>
<dbReference type="GO" id="GO:0005737">
    <property type="term" value="C:cytoplasm"/>
    <property type="evidence" value="ECO:0007669"/>
    <property type="project" value="TreeGrafter"/>
</dbReference>
<dbReference type="InterPro" id="IPR001611">
    <property type="entry name" value="Leu-rich_rpt"/>
</dbReference>
<reference evidence="3" key="1">
    <citation type="submission" date="2008-04" db="EMBL/GenBank/DDBJ databases">
        <title>Hox genes are not clustered in the bdelloid rotifer Philodina roseola.</title>
        <authorList>
            <person name="Mark Welch J.L."/>
            <person name="Mark Welch D.B."/>
        </authorList>
    </citation>
    <scope>NUCLEOTIDE SEQUENCE</scope>
</reference>
<dbReference type="PROSITE" id="PS51450">
    <property type="entry name" value="LRR"/>
    <property type="match status" value="1"/>
</dbReference>
<dbReference type="InterPro" id="IPR050216">
    <property type="entry name" value="LRR_domain-containing"/>
</dbReference>
<keyword evidence="1" id="KW-0433">Leucine-rich repeat</keyword>
<keyword evidence="2" id="KW-0677">Repeat</keyword>
<dbReference type="SUPFAM" id="SSF52047">
    <property type="entry name" value="RNI-like"/>
    <property type="match status" value="1"/>
</dbReference>
<proteinExistence type="predicted"/>
<dbReference type="PANTHER" id="PTHR48051:SF1">
    <property type="entry name" value="RAS SUPPRESSOR PROTEIN 1"/>
    <property type="match status" value="1"/>
</dbReference>
<name>B6S346_PHIRO</name>
<accession>B6S346</accession>
<dbReference type="EMBL" id="EU637021">
    <property type="protein sequence ID" value="ACI90366.1"/>
    <property type="molecule type" value="Genomic_DNA"/>
</dbReference>